<organism evidence="1 2">
    <name type="scientific">Artomyces pyxidatus</name>
    <dbReference type="NCBI Taxonomy" id="48021"/>
    <lineage>
        <taxon>Eukaryota</taxon>
        <taxon>Fungi</taxon>
        <taxon>Dikarya</taxon>
        <taxon>Basidiomycota</taxon>
        <taxon>Agaricomycotina</taxon>
        <taxon>Agaricomycetes</taxon>
        <taxon>Russulales</taxon>
        <taxon>Auriscalpiaceae</taxon>
        <taxon>Artomyces</taxon>
    </lineage>
</organism>
<comment type="caution">
    <text evidence="1">The sequence shown here is derived from an EMBL/GenBank/DDBJ whole genome shotgun (WGS) entry which is preliminary data.</text>
</comment>
<name>A0ACB8T4H5_9AGAM</name>
<reference evidence="1" key="2">
    <citation type="journal article" date="2022" name="New Phytol.">
        <title>Evolutionary transition to the ectomycorrhizal habit in the genomes of a hyperdiverse lineage of mushroom-forming fungi.</title>
        <authorList>
            <person name="Looney B."/>
            <person name="Miyauchi S."/>
            <person name="Morin E."/>
            <person name="Drula E."/>
            <person name="Courty P.E."/>
            <person name="Kohler A."/>
            <person name="Kuo A."/>
            <person name="LaButti K."/>
            <person name="Pangilinan J."/>
            <person name="Lipzen A."/>
            <person name="Riley R."/>
            <person name="Andreopoulos W."/>
            <person name="He G."/>
            <person name="Johnson J."/>
            <person name="Nolan M."/>
            <person name="Tritt A."/>
            <person name="Barry K.W."/>
            <person name="Grigoriev I.V."/>
            <person name="Nagy L.G."/>
            <person name="Hibbett D."/>
            <person name="Henrissat B."/>
            <person name="Matheny P.B."/>
            <person name="Labbe J."/>
            <person name="Martin F.M."/>
        </authorList>
    </citation>
    <scope>NUCLEOTIDE SEQUENCE</scope>
    <source>
        <strain evidence="1">HHB10654</strain>
    </source>
</reference>
<accession>A0ACB8T4H5</accession>
<proteinExistence type="predicted"/>
<evidence type="ECO:0000313" key="1">
    <source>
        <dbReference type="EMBL" id="KAI0063352.1"/>
    </source>
</evidence>
<dbReference type="EMBL" id="MU277203">
    <property type="protein sequence ID" value="KAI0063352.1"/>
    <property type="molecule type" value="Genomic_DNA"/>
</dbReference>
<dbReference type="Proteomes" id="UP000814140">
    <property type="component" value="Unassembled WGS sequence"/>
</dbReference>
<protein>
    <submittedName>
        <fullName evidence="1">Uncharacterized protein</fullName>
    </submittedName>
</protein>
<sequence length="96" mass="10579">MFVPDPLTTLFLAILAGSRDPTGGRAPHNTCRAALYLYGRRSASMCCLPEYAGCILEVGGSNQELIERHKYIARTAPSTRSRAVVVVQRPIVRRSF</sequence>
<keyword evidence="2" id="KW-1185">Reference proteome</keyword>
<gene>
    <name evidence="1" type="ORF">BV25DRAFT_420234</name>
</gene>
<reference evidence="1" key="1">
    <citation type="submission" date="2021-03" db="EMBL/GenBank/DDBJ databases">
        <authorList>
            <consortium name="DOE Joint Genome Institute"/>
            <person name="Ahrendt S."/>
            <person name="Looney B.P."/>
            <person name="Miyauchi S."/>
            <person name="Morin E."/>
            <person name="Drula E."/>
            <person name="Courty P.E."/>
            <person name="Chicoki N."/>
            <person name="Fauchery L."/>
            <person name="Kohler A."/>
            <person name="Kuo A."/>
            <person name="Labutti K."/>
            <person name="Pangilinan J."/>
            <person name="Lipzen A."/>
            <person name="Riley R."/>
            <person name="Andreopoulos W."/>
            <person name="He G."/>
            <person name="Johnson J."/>
            <person name="Barry K.W."/>
            <person name="Grigoriev I.V."/>
            <person name="Nagy L."/>
            <person name="Hibbett D."/>
            <person name="Henrissat B."/>
            <person name="Matheny P.B."/>
            <person name="Labbe J."/>
            <person name="Martin F."/>
        </authorList>
    </citation>
    <scope>NUCLEOTIDE SEQUENCE</scope>
    <source>
        <strain evidence="1">HHB10654</strain>
    </source>
</reference>
<evidence type="ECO:0000313" key="2">
    <source>
        <dbReference type="Proteomes" id="UP000814140"/>
    </source>
</evidence>